<evidence type="ECO:0000313" key="1">
    <source>
        <dbReference type="EMBL" id="RGL58697.1"/>
    </source>
</evidence>
<accession>A0AA92SXM2</accession>
<evidence type="ECO:0000313" key="3">
    <source>
        <dbReference type="Proteomes" id="UP000261187"/>
    </source>
</evidence>
<dbReference type="AlphaFoldDB" id="A0AA92SXM2"/>
<dbReference type="Proteomes" id="UP000261187">
    <property type="component" value="Unassembled WGS sequence"/>
</dbReference>
<reference evidence="3 4" key="1">
    <citation type="submission" date="2018-08" db="EMBL/GenBank/DDBJ databases">
        <title>A genome reference for cultivated species of the human gut microbiota.</title>
        <authorList>
            <person name="Zou Y."/>
            <person name="Xue W."/>
            <person name="Luo G."/>
        </authorList>
    </citation>
    <scope>NUCLEOTIDE SEQUENCE [LARGE SCALE GENOMIC DNA]</scope>
    <source>
        <strain evidence="2 4">AF11-14</strain>
        <strain evidence="1 3">TF06-40</strain>
    </source>
</reference>
<evidence type="ECO:0000313" key="4">
    <source>
        <dbReference type="Proteomes" id="UP000286077"/>
    </source>
</evidence>
<dbReference type="EMBL" id="QSSA01000022">
    <property type="protein sequence ID" value="RGL58697.1"/>
    <property type="molecule type" value="Genomic_DNA"/>
</dbReference>
<comment type="caution">
    <text evidence="1">The sequence shown here is derived from an EMBL/GenBank/DDBJ whole genome shotgun (WGS) entry which is preliminary data.</text>
</comment>
<sequence>MLNKTTSFIKAARLNIKKMSMIKKMMFVMVSGLVLMFTSCGDQHKAQSLVKDFLNENLVDRDCSYERFSRLTPTAMISFGQMKEMRQNVSKLPYVKKNIDYNDATYPDTLLYLRATYKLTNHQGEKQEVTQTFYLDKGLTRVIGFKEN</sequence>
<name>A0AA92SXM2_9BACT</name>
<proteinExistence type="predicted"/>
<protein>
    <submittedName>
        <fullName evidence="1">Uncharacterized protein</fullName>
    </submittedName>
</protein>
<evidence type="ECO:0000313" key="2">
    <source>
        <dbReference type="EMBL" id="RGW66928.1"/>
    </source>
</evidence>
<organism evidence="1 3">
    <name type="scientific">Segatella copri</name>
    <dbReference type="NCBI Taxonomy" id="165179"/>
    <lineage>
        <taxon>Bacteria</taxon>
        <taxon>Pseudomonadati</taxon>
        <taxon>Bacteroidota</taxon>
        <taxon>Bacteroidia</taxon>
        <taxon>Bacteroidales</taxon>
        <taxon>Prevotellaceae</taxon>
        <taxon>Segatella</taxon>
    </lineage>
</organism>
<gene>
    <name evidence="2" type="ORF">DWV60_10710</name>
    <name evidence="1" type="ORF">DXC61_10260</name>
</gene>
<dbReference type="Proteomes" id="UP000286077">
    <property type="component" value="Unassembled WGS sequence"/>
</dbReference>
<dbReference type="EMBL" id="QSAQ01000027">
    <property type="protein sequence ID" value="RGW66928.1"/>
    <property type="molecule type" value="Genomic_DNA"/>
</dbReference>